<evidence type="ECO:0000256" key="8">
    <source>
        <dbReference type="ARBA" id="ARBA00022737"/>
    </source>
</evidence>
<dbReference type="InterPro" id="IPR050488">
    <property type="entry name" value="Ig_Fc_receptor"/>
</dbReference>
<dbReference type="InterPro" id="IPR003598">
    <property type="entry name" value="Ig_sub2"/>
</dbReference>
<evidence type="ECO:0000313" key="22">
    <source>
        <dbReference type="RefSeq" id="XP_038836881.1"/>
    </source>
</evidence>
<dbReference type="SMART" id="SM00409">
    <property type="entry name" value="IG"/>
    <property type="match status" value="4"/>
</dbReference>
<sequence>MDSPPLYLPLLLLTCLLTLWQGAGAQSLFTIDSVTLKLDPSGEVTSGTLLDLNCEVSVSHDQSHPLTHSFNFLRDDVLVYSKNTTEPAVLHQLTPARAANSGTYKCQVIVQDKSKGSRTHRLTVTGLQTPVLQVTSQILFEGEEVTATCSAPDESGSLLFHFYQDQEKIKQVWANGNSVEARLELKYAGDKHLLCYFEIIMLPDAGRSNNSNTVKVMVKELFITPVMNILPGKDVIEGDIVEFVCRVVNPPPNVVVFLTKDKRVLKTASISLNHSLRVLAEDSGEYVCKADRGNVQKEAYESIKVKELFSKPVLVMKPREVFETQRFTLNCDTDRYSHERINIGDVKYSLYRNQVLVTSGGNYSATAHPSLNGNYSCQAQAQGRGQTKNIFKNSTQIVLKAKVPVSVPLLSVVGDRLILGKPFQLQCQSDNGSLPITYTLLSPHRQAEFRVVHSPWDLALFNITSIHRSIDIHSFSCKAENYPNQPHVESSGEHLRRTATIIEPVSRPVLTVTPNMGDVAEGEDLTLTCTVQRGTPPITYTWYHTKSALPLLSKTTNDMRLSHSVQGVSREHGGGYYCVTNNPSNDSQRSAMVTVGVKLAGWKKGLIAAFCILLTVSLIIILIKKCLLPFRRERTVELSVKPASTKTDETLRLTHGKVNEAANVTPGVMGRSVWSDHVSGSESDDQTREETTEVPEPQYTEVHPQEVDPTRAPVKKGTDTVYSEVRNSNQGESESEQADGQGSVEYAQLNHNDHESEEPEHEPDHEPRPEPEPEPEQGSEQDGQLE</sequence>
<dbReference type="InterPro" id="IPR036179">
    <property type="entry name" value="Ig-like_dom_sf"/>
</dbReference>
<dbReference type="Pfam" id="PF13927">
    <property type="entry name" value="Ig_3"/>
    <property type="match status" value="1"/>
</dbReference>
<evidence type="ECO:0000256" key="19">
    <source>
        <dbReference type="SAM" id="SignalP"/>
    </source>
</evidence>
<name>A0A8U0U2U4_SALNM</name>
<evidence type="ECO:0000256" key="16">
    <source>
        <dbReference type="ARBA" id="ARBA00049765"/>
    </source>
</evidence>
<evidence type="ECO:0000256" key="6">
    <source>
        <dbReference type="ARBA" id="ARBA00022692"/>
    </source>
</evidence>
<keyword evidence="15" id="KW-0393">Immunoglobulin domain</keyword>
<evidence type="ECO:0000256" key="7">
    <source>
        <dbReference type="ARBA" id="ARBA00022729"/>
    </source>
</evidence>
<dbReference type="GeneID" id="120034412"/>
<accession>A0A8U0U2U4</accession>
<keyword evidence="21" id="KW-1185">Reference proteome</keyword>
<keyword evidence="11 18" id="KW-1133">Transmembrane helix</keyword>
<dbReference type="PANTHER" id="PTHR11481">
    <property type="entry name" value="IMMUNOGLOBULIN FC RECEPTOR"/>
    <property type="match status" value="1"/>
</dbReference>
<evidence type="ECO:0000256" key="17">
    <source>
        <dbReference type="SAM" id="MobiDB-lite"/>
    </source>
</evidence>
<dbReference type="RefSeq" id="XP_038836881.1">
    <property type="nucleotide sequence ID" value="XM_038980953.1"/>
</dbReference>
<dbReference type="InterPro" id="IPR040878">
    <property type="entry name" value="IL-40-like_Ig"/>
</dbReference>
<keyword evidence="10" id="KW-0965">Cell junction</keyword>
<dbReference type="InterPro" id="IPR007110">
    <property type="entry name" value="Ig-like_dom"/>
</dbReference>
<proteinExistence type="predicted"/>
<evidence type="ECO:0000256" key="3">
    <source>
        <dbReference type="ARBA" id="ARBA00004285"/>
    </source>
</evidence>
<dbReference type="GO" id="GO:0098742">
    <property type="term" value="P:cell-cell adhesion via plasma-membrane adhesion molecules"/>
    <property type="evidence" value="ECO:0007669"/>
    <property type="project" value="TreeGrafter"/>
</dbReference>
<dbReference type="Pfam" id="PF17736">
    <property type="entry name" value="Ig_C17orf99"/>
    <property type="match status" value="1"/>
</dbReference>
<evidence type="ECO:0000256" key="18">
    <source>
        <dbReference type="SAM" id="Phobius"/>
    </source>
</evidence>
<keyword evidence="5" id="KW-0597">Phosphoprotein</keyword>
<evidence type="ECO:0000313" key="21">
    <source>
        <dbReference type="Proteomes" id="UP000808372"/>
    </source>
</evidence>
<feature type="chain" id="PRO_5035740622" description="Platelet endothelial cell adhesion molecule" evidence="19">
    <location>
        <begin position="26"/>
        <end position="786"/>
    </location>
</feature>
<dbReference type="GO" id="GO:0009897">
    <property type="term" value="C:external side of plasma membrane"/>
    <property type="evidence" value="ECO:0007669"/>
    <property type="project" value="TreeGrafter"/>
</dbReference>
<evidence type="ECO:0000256" key="11">
    <source>
        <dbReference type="ARBA" id="ARBA00022989"/>
    </source>
</evidence>
<dbReference type="InterPro" id="IPR003599">
    <property type="entry name" value="Ig_sub"/>
</dbReference>
<reference evidence="22" key="1">
    <citation type="submission" date="2025-08" db="UniProtKB">
        <authorList>
            <consortium name="RefSeq"/>
        </authorList>
    </citation>
    <scope>IDENTIFICATION</scope>
    <source>
        <tissue evidence="22">White muscle</tissue>
    </source>
</reference>
<keyword evidence="7 19" id="KW-0732">Signal</keyword>
<dbReference type="Proteomes" id="UP000808372">
    <property type="component" value="Chromosome 41"/>
</dbReference>
<feature type="compositionally biased region" description="Acidic residues" evidence="17">
    <location>
        <begin position="772"/>
        <end position="786"/>
    </location>
</feature>
<keyword evidence="14" id="KW-0325">Glycoprotein</keyword>
<comment type="subcellular location">
    <subcellularLocation>
        <location evidence="2">Cell junction</location>
    </subcellularLocation>
    <subcellularLocation>
        <location evidence="1">Cell membrane</location>
        <topology evidence="1">Single-pass type I membrane protein</topology>
    </subcellularLocation>
    <subcellularLocation>
        <location evidence="3">Membrane raft</location>
    </subcellularLocation>
</comment>
<feature type="domain" description="Ig-like" evidence="20">
    <location>
        <begin position="225"/>
        <end position="304"/>
    </location>
</feature>
<keyword evidence="8" id="KW-0677">Repeat</keyword>
<evidence type="ECO:0000256" key="4">
    <source>
        <dbReference type="ARBA" id="ARBA00022475"/>
    </source>
</evidence>
<keyword evidence="4" id="KW-1003">Cell membrane</keyword>
<dbReference type="Gene3D" id="2.60.40.10">
    <property type="entry name" value="Immunoglobulins"/>
    <property type="match status" value="4"/>
</dbReference>
<evidence type="ECO:0000256" key="14">
    <source>
        <dbReference type="ARBA" id="ARBA00023180"/>
    </source>
</evidence>
<dbReference type="KEGG" id="snh:120034412"/>
<evidence type="ECO:0000256" key="15">
    <source>
        <dbReference type="ARBA" id="ARBA00023319"/>
    </source>
</evidence>
<keyword evidence="6 18" id="KW-0812">Transmembrane</keyword>
<keyword evidence="9" id="KW-0130">Cell adhesion</keyword>
<evidence type="ECO:0000256" key="1">
    <source>
        <dbReference type="ARBA" id="ARBA00004251"/>
    </source>
</evidence>
<evidence type="ECO:0000256" key="2">
    <source>
        <dbReference type="ARBA" id="ARBA00004282"/>
    </source>
</evidence>
<dbReference type="AlphaFoldDB" id="A0A8U0U2U4"/>
<dbReference type="PROSITE" id="PS50835">
    <property type="entry name" value="IG_LIKE"/>
    <property type="match status" value="3"/>
</dbReference>
<organism evidence="21 22">
    <name type="scientific">Salvelinus namaycush</name>
    <name type="common">Lake trout</name>
    <name type="synonym">Salmo namaycush</name>
    <dbReference type="NCBI Taxonomy" id="8040"/>
    <lineage>
        <taxon>Eukaryota</taxon>
        <taxon>Metazoa</taxon>
        <taxon>Chordata</taxon>
        <taxon>Craniata</taxon>
        <taxon>Vertebrata</taxon>
        <taxon>Euteleostomi</taxon>
        <taxon>Actinopterygii</taxon>
        <taxon>Neopterygii</taxon>
        <taxon>Teleostei</taxon>
        <taxon>Protacanthopterygii</taxon>
        <taxon>Salmoniformes</taxon>
        <taxon>Salmonidae</taxon>
        <taxon>Salmoninae</taxon>
        <taxon>Salvelinus</taxon>
    </lineage>
</organism>
<feature type="domain" description="Ig-like" evidence="20">
    <location>
        <begin position="32"/>
        <end position="125"/>
    </location>
</feature>
<evidence type="ECO:0000256" key="10">
    <source>
        <dbReference type="ARBA" id="ARBA00022949"/>
    </source>
</evidence>
<evidence type="ECO:0000256" key="13">
    <source>
        <dbReference type="ARBA" id="ARBA00023157"/>
    </source>
</evidence>
<keyword evidence="12 18" id="KW-0472">Membrane</keyword>
<dbReference type="Pfam" id="PF13895">
    <property type="entry name" value="Ig_2"/>
    <property type="match status" value="1"/>
</dbReference>
<dbReference type="GO" id="GO:0007166">
    <property type="term" value="P:cell surface receptor signaling pathway"/>
    <property type="evidence" value="ECO:0007669"/>
    <property type="project" value="TreeGrafter"/>
</dbReference>
<dbReference type="PANTHER" id="PTHR11481:SF5">
    <property type="entry name" value="PLATELET ENDOTHELIAL CELL ADHESION MOLECULE"/>
    <property type="match status" value="1"/>
</dbReference>
<feature type="domain" description="Ig-like" evidence="20">
    <location>
        <begin position="508"/>
        <end position="594"/>
    </location>
</feature>
<keyword evidence="13" id="KW-1015">Disulfide bond</keyword>
<feature type="region of interest" description="Disordered" evidence="17">
    <location>
        <begin position="668"/>
        <end position="786"/>
    </location>
</feature>
<protein>
    <recommendedName>
        <fullName evidence="16">Platelet endothelial cell adhesion molecule</fullName>
    </recommendedName>
</protein>
<dbReference type="OrthoDB" id="9950534at2759"/>
<dbReference type="GO" id="GO:0045121">
    <property type="term" value="C:membrane raft"/>
    <property type="evidence" value="ECO:0007669"/>
    <property type="project" value="UniProtKB-SubCell"/>
</dbReference>
<feature type="transmembrane region" description="Helical" evidence="18">
    <location>
        <begin position="605"/>
        <end position="623"/>
    </location>
</feature>
<dbReference type="GO" id="GO:0070161">
    <property type="term" value="C:anchoring junction"/>
    <property type="evidence" value="ECO:0007669"/>
    <property type="project" value="UniProtKB-SubCell"/>
</dbReference>
<dbReference type="GO" id="GO:0004888">
    <property type="term" value="F:transmembrane signaling receptor activity"/>
    <property type="evidence" value="ECO:0007669"/>
    <property type="project" value="TreeGrafter"/>
</dbReference>
<dbReference type="SUPFAM" id="SSF48726">
    <property type="entry name" value="Immunoglobulin"/>
    <property type="match status" value="4"/>
</dbReference>
<evidence type="ECO:0000259" key="20">
    <source>
        <dbReference type="PROSITE" id="PS50835"/>
    </source>
</evidence>
<gene>
    <name evidence="22" type="primary">LOC120034412</name>
</gene>
<evidence type="ECO:0000256" key="9">
    <source>
        <dbReference type="ARBA" id="ARBA00022889"/>
    </source>
</evidence>
<evidence type="ECO:0000256" key="12">
    <source>
        <dbReference type="ARBA" id="ARBA00023136"/>
    </source>
</evidence>
<evidence type="ECO:0000256" key="5">
    <source>
        <dbReference type="ARBA" id="ARBA00022553"/>
    </source>
</evidence>
<dbReference type="SMART" id="SM00408">
    <property type="entry name" value="IGc2"/>
    <property type="match status" value="2"/>
</dbReference>
<feature type="compositionally biased region" description="Basic and acidic residues" evidence="17">
    <location>
        <begin position="762"/>
        <end position="771"/>
    </location>
</feature>
<dbReference type="FunFam" id="2.60.40.10:FF:000357">
    <property type="entry name" value="Fc receptor like 1"/>
    <property type="match status" value="1"/>
</dbReference>
<dbReference type="GO" id="GO:0006955">
    <property type="term" value="P:immune response"/>
    <property type="evidence" value="ECO:0007669"/>
    <property type="project" value="TreeGrafter"/>
</dbReference>
<dbReference type="InterPro" id="IPR013783">
    <property type="entry name" value="Ig-like_fold"/>
</dbReference>
<feature type="signal peptide" evidence="19">
    <location>
        <begin position="1"/>
        <end position="25"/>
    </location>
</feature>